<keyword evidence="2" id="KW-0732">Signal</keyword>
<keyword evidence="5" id="KW-1185">Reference proteome</keyword>
<dbReference type="RefSeq" id="WP_282542130.1">
    <property type="nucleotide sequence ID" value="NZ_JASCIQ010000008.1"/>
</dbReference>
<evidence type="ECO:0000259" key="3">
    <source>
        <dbReference type="SMART" id="SM00894"/>
    </source>
</evidence>
<dbReference type="EMBL" id="JASCIQ010000008">
    <property type="protein sequence ID" value="MDI3404178.1"/>
    <property type="molecule type" value="Genomic_DNA"/>
</dbReference>
<dbReference type="Pfam" id="PF05901">
    <property type="entry name" value="Excalibur"/>
    <property type="match status" value="1"/>
</dbReference>
<dbReference type="SMART" id="SM00894">
    <property type="entry name" value="Excalibur"/>
    <property type="match status" value="1"/>
</dbReference>
<dbReference type="InterPro" id="IPR008613">
    <property type="entry name" value="Excalibur_Ca-bd_domain"/>
</dbReference>
<dbReference type="PROSITE" id="PS51257">
    <property type="entry name" value="PROKAR_LIPOPROTEIN"/>
    <property type="match status" value="1"/>
</dbReference>
<evidence type="ECO:0000256" key="1">
    <source>
        <dbReference type="SAM" id="MobiDB-lite"/>
    </source>
</evidence>
<reference evidence="4 5" key="1">
    <citation type="submission" date="2023-05" db="EMBL/GenBank/DDBJ databases">
        <title>Draft genome sequence of Streptomyces sp. B-S-A6 isolated from a cave soil in Thailand.</title>
        <authorList>
            <person name="Chamroensaksri N."/>
            <person name="Muangham S."/>
        </authorList>
    </citation>
    <scope>NUCLEOTIDE SEQUENCE [LARGE SCALE GENOMIC DNA]</scope>
    <source>
        <strain evidence="4 5">B-S-A6</strain>
    </source>
</reference>
<feature type="signal peptide" evidence="2">
    <location>
        <begin position="1"/>
        <end position="20"/>
    </location>
</feature>
<gene>
    <name evidence="4" type="ORF">QIS96_10140</name>
</gene>
<protein>
    <submittedName>
        <fullName evidence="4">Excalibur calcium-binding domain-containing protein</fullName>
    </submittedName>
</protein>
<comment type="caution">
    <text evidence="4">The sequence shown here is derived from an EMBL/GenBank/DDBJ whole genome shotgun (WGS) entry which is preliminary data.</text>
</comment>
<feature type="region of interest" description="Disordered" evidence="1">
    <location>
        <begin position="25"/>
        <end position="93"/>
    </location>
</feature>
<name>A0ABT6S7U5_9ACTN</name>
<feature type="compositionally biased region" description="Low complexity" evidence="1">
    <location>
        <begin position="38"/>
        <end position="53"/>
    </location>
</feature>
<evidence type="ECO:0000313" key="5">
    <source>
        <dbReference type="Proteomes" id="UP001223978"/>
    </source>
</evidence>
<sequence>MSRRTVRTGIPALLTAGAVAGVLALSGCDGDSGEGARPTVTETVTTAPTTPDAGPSPPERTTPAPSAPEPTTPAPPPPPPPPQPPPPHSAEPTLDSEGVVLAYFAAINVQDYRRAWDLGGRNLAESYTAFVDGFATTAHDDVRILGSDGSTVSIRLEATQTDGSVKVFEGTYDVRGGVIVGADVHEVPGAEPGPGSPSPYYPNCDAARSDGAAPLLEGRPGYAPHLDRDDDGVACEPYVDYEPSEP</sequence>
<organism evidence="4 5">
    <name type="scientific">Streptomyces cavernicola</name>
    <dbReference type="NCBI Taxonomy" id="3043613"/>
    <lineage>
        <taxon>Bacteria</taxon>
        <taxon>Bacillati</taxon>
        <taxon>Actinomycetota</taxon>
        <taxon>Actinomycetes</taxon>
        <taxon>Kitasatosporales</taxon>
        <taxon>Streptomycetaceae</taxon>
        <taxon>Streptomyces</taxon>
    </lineage>
</organism>
<accession>A0ABT6S7U5</accession>
<feature type="chain" id="PRO_5046233634" evidence="2">
    <location>
        <begin position="21"/>
        <end position="246"/>
    </location>
</feature>
<feature type="compositionally biased region" description="Pro residues" evidence="1">
    <location>
        <begin position="54"/>
        <end position="89"/>
    </location>
</feature>
<evidence type="ECO:0000313" key="4">
    <source>
        <dbReference type="EMBL" id="MDI3404178.1"/>
    </source>
</evidence>
<dbReference type="Proteomes" id="UP001223978">
    <property type="component" value="Unassembled WGS sequence"/>
</dbReference>
<proteinExistence type="predicted"/>
<feature type="domain" description="Excalibur calcium-binding" evidence="3">
    <location>
        <begin position="200"/>
        <end position="236"/>
    </location>
</feature>
<evidence type="ECO:0000256" key="2">
    <source>
        <dbReference type="SAM" id="SignalP"/>
    </source>
</evidence>
<feature type="region of interest" description="Disordered" evidence="1">
    <location>
        <begin position="211"/>
        <end position="246"/>
    </location>
</feature>